<dbReference type="Proteomes" id="UP000032452">
    <property type="component" value="Unassembled WGS sequence"/>
</dbReference>
<evidence type="ECO:0000313" key="1">
    <source>
        <dbReference type="EMBL" id="KJH69775.1"/>
    </source>
</evidence>
<dbReference type="STRING" id="1618023.UH38_21920"/>
<dbReference type="AlphaFoldDB" id="A0A0D8ZM17"/>
<proteinExistence type="predicted"/>
<evidence type="ECO:0008006" key="3">
    <source>
        <dbReference type="Google" id="ProtNLM"/>
    </source>
</evidence>
<name>A0A0D8ZM17_9CYAN</name>
<keyword evidence="2" id="KW-1185">Reference proteome</keyword>
<dbReference type="PATRIC" id="fig|1618023.3.peg.2698"/>
<sequence length="160" mass="18241">MSGNDRYLREAMFGGEFGAFRSRGVHFFNEDNLVYQELAVILEIRRQKKALRRGRQYLRQISGDGENFDFPEMIGGQLRSVVPWSRILSDKEILLAINTDYNQPRTAWVTIDDALHISGEILTCIYSTEREQLGKQIPVEAKKGKAVQLTVPGAGFVIYE</sequence>
<protein>
    <recommendedName>
        <fullName evidence="3">Maltogenic Amylase C-terminal domain-containing protein</fullName>
    </recommendedName>
</protein>
<reference evidence="1 2" key="1">
    <citation type="submission" date="2015-02" db="EMBL/GenBank/DDBJ databases">
        <title>Draft genome of a novel marine cyanobacterium (Chroococcales) isolated from South Atlantic Ocean.</title>
        <authorList>
            <person name="Rigonato J."/>
            <person name="Alvarenga D.O."/>
            <person name="Branco L.H."/>
            <person name="Varani A.M."/>
            <person name="Brandini F.P."/>
            <person name="Fiore M.F."/>
        </authorList>
    </citation>
    <scope>NUCLEOTIDE SEQUENCE [LARGE SCALE GENOMIC DNA]</scope>
    <source>
        <strain evidence="1 2">CENA595</strain>
    </source>
</reference>
<accession>A0A0D8ZM17</accession>
<gene>
    <name evidence="1" type="ORF">UH38_21920</name>
</gene>
<evidence type="ECO:0000313" key="2">
    <source>
        <dbReference type="Proteomes" id="UP000032452"/>
    </source>
</evidence>
<dbReference type="EMBL" id="JYON01000034">
    <property type="protein sequence ID" value="KJH69775.1"/>
    <property type="molecule type" value="Genomic_DNA"/>
</dbReference>
<comment type="caution">
    <text evidence="1">The sequence shown here is derived from an EMBL/GenBank/DDBJ whole genome shotgun (WGS) entry which is preliminary data.</text>
</comment>
<organism evidence="1 2">
    <name type="scientific">Aliterella atlantica CENA595</name>
    <dbReference type="NCBI Taxonomy" id="1618023"/>
    <lineage>
        <taxon>Bacteria</taxon>
        <taxon>Bacillati</taxon>
        <taxon>Cyanobacteriota</taxon>
        <taxon>Cyanophyceae</taxon>
        <taxon>Chroococcidiopsidales</taxon>
        <taxon>Aliterellaceae</taxon>
        <taxon>Aliterella</taxon>
    </lineage>
</organism>
<dbReference type="RefSeq" id="WP_045056825.1">
    <property type="nucleotide sequence ID" value="NZ_CAWMDP010000031.1"/>
</dbReference>